<accession>A0A0K2SWZ7</accession>
<evidence type="ECO:0000313" key="1">
    <source>
        <dbReference type="EMBL" id="CDW18318.1"/>
    </source>
</evidence>
<protein>
    <submittedName>
        <fullName evidence="1">Uncharacterized protein</fullName>
    </submittedName>
</protein>
<dbReference type="EMBL" id="HACA01000957">
    <property type="protein sequence ID" value="CDW18318.1"/>
    <property type="molecule type" value="Transcribed_RNA"/>
</dbReference>
<proteinExistence type="predicted"/>
<reference evidence="1" key="1">
    <citation type="submission" date="2014-05" db="EMBL/GenBank/DDBJ databases">
        <authorList>
            <person name="Chronopoulou M."/>
        </authorList>
    </citation>
    <scope>NUCLEOTIDE SEQUENCE</scope>
    <source>
        <tissue evidence="1">Whole organism</tissue>
    </source>
</reference>
<dbReference type="AlphaFoldDB" id="A0A0K2SWZ7"/>
<sequence length="71" mass="8206">KNLKGHRCKGSKGVQGCKNRTESNFQKLQGNIRFLKFTILKNPKVARKKNGYQILNIFLIGNLRTILRFES</sequence>
<name>A0A0K2SWZ7_LEPSM</name>
<feature type="non-terminal residue" evidence="1">
    <location>
        <position position="1"/>
    </location>
</feature>
<organism evidence="1">
    <name type="scientific">Lepeophtheirus salmonis</name>
    <name type="common">Salmon louse</name>
    <name type="synonym">Caligus salmonis</name>
    <dbReference type="NCBI Taxonomy" id="72036"/>
    <lineage>
        <taxon>Eukaryota</taxon>
        <taxon>Metazoa</taxon>
        <taxon>Ecdysozoa</taxon>
        <taxon>Arthropoda</taxon>
        <taxon>Crustacea</taxon>
        <taxon>Multicrustacea</taxon>
        <taxon>Hexanauplia</taxon>
        <taxon>Copepoda</taxon>
        <taxon>Siphonostomatoida</taxon>
        <taxon>Caligidae</taxon>
        <taxon>Lepeophtheirus</taxon>
    </lineage>
</organism>